<dbReference type="InterPro" id="IPR004332">
    <property type="entry name" value="Transposase_MuDR"/>
</dbReference>
<evidence type="ECO:0000313" key="6">
    <source>
        <dbReference type="Proteomes" id="UP000515124"/>
    </source>
</evidence>
<dbReference type="AlphaFoldDB" id="A0A6P5SY24"/>
<organism evidence="6 7">
    <name type="scientific">Prunus avium</name>
    <name type="common">Cherry</name>
    <name type="synonym">Cerasus avium</name>
    <dbReference type="NCBI Taxonomy" id="42229"/>
    <lineage>
        <taxon>Eukaryota</taxon>
        <taxon>Viridiplantae</taxon>
        <taxon>Streptophyta</taxon>
        <taxon>Embryophyta</taxon>
        <taxon>Tracheophyta</taxon>
        <taxon>Spermatophyta</taxon>
        <taxon>Magnoliopsida</taxon>
        <taxon>eudicotyledons</taxon>
        <taxon>Gunneridae</taxon>
        <taxon>Pentapetalae</taxon>
        <taxon>rosids</taxon>
        <taxon>fabids</taxon>
        <taxon>Rosales</taxon>
        <taxon>Rosaceae</taxon>
        <taxon>Amygdaloideae</taxon>
        <taxon>Amygdaleae</taxon>
        <taxon>Prunus</taxon>
    </lineage>
</organism>
<evidence type="ECO:0000256" key="1">
    <source>
        <dbReference type="ARBA" id="ARBA00022723"/>
    </source>
</evidence>
<keyword evidence="3" id="KW-0862">Zinc</keyword>
<evidence type="ECO:0000313" key="7">
    <source>
        <dbReference type="RefSeq" id="XP_021818543.1"/>
    </source>
</evidence>
<keyword evidence="2 4" id="KW-0863">Zinc-finger</keyword>
<gene>
    <name evidence="7" type="primary">LOC110760557</name>
</gene>
<dbReference type="GeneID" id="110760557"/>
<proteinExistence type="predicted"/>
<dbReference type="KEGG" id="pavi:110760557"/>
<dbReference type="Proteomes" id="UP000515124">
    <property type="component" value="Unplaced"/>
</dbReference>
<keyword evidence="1" id="KW-0479">Metal-binding</keyword>
<dbReference type="SMART" id="SM00575">
    <property type="entry name" value="ZnF_PMZ"/>
    <property type="match status" value="1"/>
</dbReference>
<sequence>MKMQMKMMFFFNEWVDDQTEWTRVKETGKEATPDWPTDVELDSEDSECKDYAKYNSDEEVDKNWLEFNAATDMADPKFEIGMLFTNCKVFRAAVREYSILQNKNVVFIRNEALKLKAVCGDPDCGWMIYASKMQHENTLQVKTYVGEHTCTQLWENPTVKSTWISKKYAETLKSNPQWPIRSFKQTVEQDYNTAVSRQQVYRAKDKALKLIEGSFNEQYSRIWDYCEELRKRAAKEGFKAGCMPIIGLDGCFLKSVYARQLLTAVGIDANNETWVIAYAVVESECKDSWIWFLELLVKDCQIVNQFGFTFISDKQKGLLPAFEQVVPNCDHRYCARHLFSNYRILFKAKSLIDKFWEASYETTIPHFTKAMEDLKNLSKDAYEWLTTPDKPPRHWSKSHFNTHLKCDMLLNNLCKYFNATILEYRDRPILSMFEYIRCGGKFQVAAGGHAQYIVDLDLRTCSCRAWDLQGWPCVHAIAAINYKGGVNVMDFVEDCYLTTAYLKTYDNLILPMNGMDMWDKSDFPPCLPPSYSKQPGRPRKCRHKE</sequence>
<dbReference type="GO" id="GO:0008270">
    <property type="term" value="F:zinc ion binding"/>
    <property type="evidence" value="ECO:0007669"/>
    <property type="project" value="UniProtKB-KW"/>
</dbReference>
<dbReference type="RefSeq" id="XP_021818543.1">
    <property type="nucleotide sequence ID" value="XM_021962851.1"/>
</dbReference>
<dbReference type="PANTHER" id="PTHR31973">
    <property type="entry name" value="POLYPROTEIN, PUTATIVE-RELATED"/>
    <property type="match status" value="1"/>
</dbReference>
<evidence type="ECO:0000256" key="4">
    <source>
        <dbReference type="PROSITE-ProRule" id="PRU00325"/>
    </source>
</evidence>
<accession>A0A6P5SY24</accession>
<dbReference type="Pfam" id="PF03108">
    <property type="entry name" value="DBD_Tnp_Mut"/>
    <property type="match status" value="1"/>
</dbReference>
<dbReference type="InterPro" id="IPR006564">
    <property type="entry name" value="Znf_PMZ"/>
</dbReference>
<evidence type="ECO:0000259" key="5">
    <source>
        <dbReference type="PROSITE" id="PS50966"/>
    </source>
</evidence>
<evidence type="ECO:0000256" key="2">
    <source>
        <dbReference type="ARBA" id="ARBA00022771"/>
    </source>
</evidence>
<dbReference type="Pfam" id="PF04434">
    <property type="entry name" value="SWIM"/>
    <property type="match status" value="1"/>
</dbReference>
<evidence type="ECO:0000256" key="3">
    <source>
        <dbReference type="ARBA" id="ARBA00022833"/>
    </source>
</evidence>
<reference evidence="7" key="1">
    <citation type="submission" date="2025-08" db="UniProtKB">
        <authorList>
            <consortium name="RefSeq"/>
        </authorList>
    </citation>
    <scope>IDENTIFICATION</scope>
</reference>
<name>A0A6P5SY24_PRUAV</name>
<dbReference type="InterPro" id="IPR018289">
    <property type="entry name" value="MULE_transposase_dom"/>
</dbReference>
<dbReference type="InterPro" id="IPR007527">
    <property type="entry name" value="Znf_SWIM"/>
</dbReference>
<dbReference type="PANTHER" id="PTHR31973:SF187">
    <property type="entry name" value="MUTATOR TRANSPOSASE MUDRA PROTEIN"/>
    <property type="match status" value="1"/>
</dbReference>
<feature type="domain" description="SWIM-type" evidence="5">
    <location>
        <begin position="452"/>
        <end position="484"/>
    </location>
</feature>
<dbReference type="Pfam" id="PF10551">
    <property type="entry name" value="MULE"/>
    <property type="match status" value="1"/>
</dbReference>
<keyword evidence="6" id="KW-1185">Reference proteome</keyword>
<dbReference type="PROSITE" id="PS50966">
    <property type="entry name" value="ZF_SWIM"/>
    <property type="match status" value="1"/>
</dbReference>
<protein>
    <submittedName>
        <fullName evidence="7">Uncharacterized protein LOC110760557</fullName>
    </submittedName>
</protein>